<feature type="transmembrane region" description="Helical" evidence="5">
    <location>
        <begin position="338"/>
        <end position="362"/>
    </location>
</feature>
<evidence type="ECO:0000313" key="7">
    <source>
        <dbReference type="EMBL" id="GBC01215.1"/>
    </source>
</evidence>
<protein>
    <recommendedName>
        <fullName evidence="6">Major facilitator superfamily (MFS) profile domain-containing protein</fullName>
    </recommendedName>
</protein>
<evidence type="ECO:0000313" key="8">
    <source>
        <dbReference type="Proteomes" id="UP000247702"/>
    </source>
</evidence>
<reference evidence="7 8" key="1">
    <citation type="submission" date="2017-11" db="EMBL/GenBank/DDBJ databases">
        <title>The genome of Rhizophagus clarus HR1 reveals common genetic basis of auxotrophy among arbuscular mycorrhizal fungi.</title>
        <authorList>
            <person name="Kobayashi Y."/>
        </authorList>
    </citation>
    <scope>NUCLEOTIDE SEQUENCE [LARGE SCALE GENOMIC DNA]</scope>
    <source>
        <strain evidence="7 8">HR1</strain>
    </source>
</reference>
<organism evidence="7 8">
    <name type="scientific">Rhizophagus clarus</name>
    <dbReference type="NCBI Taxonomy" id="94130"/>
    <lineage>
        <taxon>Eukaryota</taxon>
        <taxon>Fungi</taxon>
        <taxon>Fungi incertae sedis</taxon>
        <taxon>Mucoromycota</taxon>
        <taxon>Glomeromycotina</taxon>
        <taxon>Glomeromycetes</taxon>
        <taxon>Glomerales</taxon>
        <taxon>Glomeraceae</taxon>
        <taxon>Rhizophagus</taxon>
    </lineage>
</organism>
<feature type="transmembrane region" description="Helical" evidence="5">
    <location>
        <begin position="225"/>
        <end position="247"/>
    </location>
</feature>
<feature type="transmembrane region" description="Helical" evidence="5">
    <location>
        <begin position="469"/>
        <end position="490"/>
    </location>
</feature>
<evidence type="ECO:0000256" key="5">
    <source>
        <dbReference type="SAM" id="Phobius"/>
    </source>
</evidence>
<evidence type="ECO:0000256" key="2">
    <source>
        <dbReference type="ARBA" id="ARBA00022692"/>
    </source>
</evidence>
<feature type="domain" description="Major facilitator superfamily (MFS) profile" evidence="6">
    <location>
        <begin position="45"/>
        <end position="493"/>
    </location>
</feature>
<dbReference type="PANTHER" id="PTHR23507:SF1">
    <property type="entry name" value="FI18259P1-RELATED"/>
    <property type="match status" value="1"/>
</dbReference>
<proteinExistence type="predicted"/>
<dbReference type="PANTHER" id="PTHR23507">
    <property type="entry name" value="ZGC:174356"/>
    <property type="match status" value="1"/>
</dbReference>
<dbReference type="InterPro" id="IPR005829">
    <property type="entry name" value="Sugar_transporter_CS"/>
</dbReference>
<keyword evidence="8" id="KW-1185">Reference proteome</keyword>
<dbReference type="PROSITE" id="PS00216">
    <property type="entry name" value="SUGAR_TRANSPORT_1"/>
    <property type="match status" value="1"/>
</dbReference>
<dbReference type="EMBL" id="BEXD01003446">
    <property type="protein sequence ID" value="GBC01215.1"/>
    <property type="molecule type" value="Genomic_DNA"/>
</dbReference>
<evidence type="ECO:0000259" key="6">
    <source>
        <dbReference type="PROSITE" id="PS50850"/>
    </source>
</evidence>
<feature type="transmembrane region" description="Helical" evidence="5">
    <location>
        <begin position="41"/>
        <end position="67"/>
    </location>
</feature>
<keyword evidence="4 5" id="KW-0472">Membrane</keyword>
<dbReference type="AlphaFoldDB" id="A0A2Z6RSK2"/>
<feature type="transmembrane region" description="Helical" evidence="5">
    <location>
        <begin position="299"/>
        <end position="318"/>
    </location>
</feature>
<feature type="transmembrane region" description="Helical" evidence="5">
    <location>
        <begin position="99"/>
        <end position="118"/>
    </location>
</feature>
<comment type="subcellular location">
    <subcellularLocation>
        <location evidence="1">Membrane</location>
        <topology evidence="1">Multi-pass membrane protein</topology>
    </subcellularLocation>
</comment>
<keyword evidence="3 5" id="KW-1133">Transmembrane helix</keyword>
<comment type="caution">
    <text evidence="7">The sequence shown here is derived from an EMBL/GenBank/DDBJ whole genome shotgun (WGS) entry which is preliminary data.</text>
</comment>
<feature type="transmembrane region" description="Helical" evidence="5">
    <location>
        <begin position="164"/>
        <end position="184"/>
    </location>
</feature>
<keyword evidence="2 5" id="KW-0812">Transmembrane</keyword>
<dbReference type="Gene3D" id="1.20.1250.20">
    <property type="entry name" value="MFS general substrate transporter like domains"/>
    <property type="match status" value="1"/>
</dbReference>
<dbReference type="GO" id="GO:0016020">
    <property type="term" value="C:membrane"/>
    <property type="evidence" value="ECO:0007669"/>
    <property type="project" value="UniProtKB-SubCell"/>
</dbReference>
<feature type="transmembrane region" description="Helical" evidence="5">
    <location>
        <begin position="374"/>
        <end position="395"/>
    </location>
</feature>
<evidence type="ECO:0000256" key="3">
    <source>
        <dbReference type="ARBA" id="ARBA00022989"/>
    </source>
</evidence>
<dbReference type="InterPro" id="IPR036259">
    <property type="entry name" value="MFS_trans_sf"/>
</dbReference>
<dbReference type="GO" id="GO:0022857">
    <property type="term" value="F:transmembrane transporter activity"/>
    <property type="evidence" value="ECO:0007669"/>
    <property type="project" value="InterPro"/>
</dbReference>
<feature type="transmembrane region" description="Helical" evidence="5">
    <location>
        <begin position="401"/>
        <end position="423"/>
    </location>
</feature>
<name>A0A2Z6RSK2_9GLOM</name>
<evidence type="ECO:0000256" key="4">
    <source>
        <dbReference type="ARBA" id="ARBA00023136"/>
    </source>
</evidence>
<accession>A0A2Z6RSK2</accession>
<feature type="transmembrane region" description="Helical" evidence="5">
    <location>
        <begin position="196"/>
        <end position="219"/>
    </location>
</feature>
<dbReference type="SUPFAM" id="SSF103473">
    <property type="entry name" value="MFS general substrate transporter"/>
    <property type="match status" value="1"/>
</dbReference>
<feature type="transmembrane region" description="Helical" evidence="5">
    <location>
        <begin position="435"/>
        <end position="454"/>
    </location>
</feature>
<evidence type="ECO:0000256" key="1">
    <source>
        <dbReference type="ARBA" id="ARBA00004141"/>
    </source>
</evidence>
<dbReference type="InterPro" id="IPR011701">
    <property type="entry name" value="MFS"/>
</dbReference>
<sequence>MASTNYIDSDINPQASETSYLLNDNDNIQTSWLGRLRKPHLLWMIPFSVTLSIIMTSIEAPIVQFILELACKEFKEQNKGLSNDDDCNLPEIQILASNYVMWYTTLSHIAVTLSIGYLSTLSDYLGRKFIFRLSTFGIILSIVNMLIVAHYWRIVGIKMLYVGSIIQGLLGGVIAINTACHAYISDCTNSENRSVAFGWMHASAYCGMAIGPTIGGLIVKATGSILSIFYIALCSLITFLFVVSFILPESVPSDIRERNYLTSSTSFKHLFSPLIILTGSPIEIGDGDRDRNRLWRGRNTLYILAVIYFIYKISQAAQNEIINLYTKYKFGWTSLENGYFLSLQAFTRFLALAAFLPLLHLIRSRYQSSYARSLDIWTMRGGLTMEIIGFTLFAIAAKPFWFYFACVINSLATITTPAVRSLFTTYVLPTQAGQILGAISVLESVASILSPLWMNKLYNQGVIIGMEEIVFWANAILFIVSLVLEHINIIKKYLLIIT</sequence>
<dbReference type="Pfam" id="PF07690">
    <property type="entry name" value="MFS_1"/>
    <property type="match status" value="1"/>
</dbReference>
<dbReference type="InterPro" id="IPR020846">
    <property type="entry name" value="MFS_dom"/>
</dbReference>
<gene>
    <name evidence="7" type="ORF">RclHR1_00410042</name>
</gene>
<dbReference type="Proteomes" id="UP000247702">
    <property type="component" value="Unassembled WGS sequence"/>
</dbReference>
<dbReference type="PROSITE" id="PS50850">
    <property type="entry name" value="MFS"/>
    <property type="match status" value="1"/>
</dbReference>
<feature type="transmembrane region" description="Helical" evidence="5">
    <location>
        <begin position="130"/>
        <end position="152"/>
    </location>
</feature>